<accession>A0A0K9FFJ1</accession>
<gene>
    <name evidence="1" type="ORF">ACZ11_13020</name>
</gene>
<dbReference type="Proteomes" id="UP000037326">
    <property type="component" value="Unassembled WGS sequence"/>
</dbReference>
<evidence type="ECO:0000313" key="1">
    <source>
        <dbReference type="EMBL" id="KMY32992.1"/>
    </source>
</evidence>
<proteinExistence type="predicted"/>
<sequence>MNKHIMSFSIIFLGICILLGSWFISQSLHSKQEDAAKEAQFRYELISANESNLIIFDKKSGEYWQKFIDSNAGPTDWEKQTSPIFKSSK</sequence>
<organism evidence="1 2">
    <name type="scientific">Lysinibacillus xylanilyticus</name>
    <dbReference type="NCBI Taxonomy" id="582475"/>
    <lineage>
        <taxon>Bacteria</taxon>
        <taxon>Bacillati</taxon>
        <taxon>Bacillota</taxon>
        <taxon>Bacilli</taxon>
        <taxon>Bacillales</taxon>
        <taxon>Bacillaceae</taxon>
        <taxon>Lysinibacillus</taxon>
    </lineage>
</organism>
<comment type="caution">
    <text evidence="1">The sequence shown here is derived from an EMBL/GenBank/DDBJ whole genome shotgun (WGS) entry which is preliminary data.</text>
</comment>
<dbReference type="EMBL" id="LFXJ01000005">
    <property type="protein sequence ID" value="KMY32992.1"/>
    <property type="molecule type" value="Genomic_DNA"/>
</dbReference>
<dbReference type="RefSeq" id="WP_236690849.1">
    <property type="nucleotide sequence ID" value="NZ_JBIVRT010000003.1"/>
</dbReference>
<protein>
    <recommendedName>
        <fullName evidence="3">DUF3139 domain-containing protein</fullName>
    </recommendedName>
</protein>
<evidence type="ECO:0000313" key="2">
    <source>
        <dbReference type="Proteomes" id="UP000037326"/>
    </source>
</evidence>
<dbReference type="AlphaFoldDB" id="A0A0K9FFJ1"/>
<dbReference type="GeneID" id="96599150"/>
<dbReference type="PATRIC" id="fig|582475.4.peg.2250"/>
<reference evidence="2" key="1">
    <citation type="submission" date="2015-07" db="EMBL/GenBank/DDBJ databases">
        <authorList>
            <consortium name="Consortium for Microbial Forensics and Genomics (microFORGE)"/>
            <person name="Knight B.M."/>
            <person name="Roberts D.P."/>
            <person name="Lin D."/>
            <person name="Hari K."/>
            <person name="Fletcher J."/>
            <person name="Melcher U."/>
            <person name="Blagden T."/>
            <person name="Winegar R.A."/>
        </authorList>
    </citation>
    <scope>NUCLEOTIDE SEQUENCE [LARGE SCALE GENOMIC DNA]</scope>
    <source>
        <strain evidence="2">DSM 23493</strain>
    </source>
</reference>
<name>A0A0K9FFJ1_9BACI</name>
<evidence type="ECO:0008006" key="3">
    <source>
        <dbReference type="Google" id="ProtNLM"/>
    </source>
</evidence>